<dbReference type="PATRIC" id="fig|452.5.peg.1546"/>
<comment type="caution">
    <text evidence="1">The sequence shown here is derived from an EMBL/GenBank/DDBJ whole genome shotgun (WGS) entry which is preliminary data.</text>
</comment>
<dbReference type="Proteomes" id="UP000054877">
    <property type="component" value="Unassembled WGS sequence"/>
</dbReference>
<reference evidence="1 2" key="1">
    <citation type="submission" date="2015-11" db="EMBL/GenBank/DDBJ databases">
        <title>Genomic analysis of 38 Legionella species identifies large and diverse effector repertoires.</title>
        <authorList>
            <person name="Burstein D."/>
            <person name="Amaro F."/>
            <person name="Zusman T."/>
            <person name="Lifshitz Z."/>
            <person name="Cohen O."/>
            <person name="Gilbert J.A."/>
            <person name="Pupko T."/>
            <person name="Shuman H.A."/>
            <person name="Segal G."/>
        </authorList>
    </citation>
    <scope>NUCLEOTIDE SEQUENCE [LARGE SCALE GENOMIC DNA]</scope>
    <source>
        <strain evidence="1 2">Mt.St.Helens-9</strain>
    </source>
</reference>
<dbReference type="RefSeq" id="WP_058483332.1">
    <property type="nucleotide sequence ID" value="NZ_CAAAII010000021.1"/>
</dbReference>
<protein>
    <submittedName>
        <fullName evidence="1">Uncharacterized protein</fullName>
    </submittedName>
</protein>
<proteinExistence type="predicted"/>
<dbReference type="OrthoDB" id="5654418at2"/>
<keyword evidence="2" id="KW-1185">Reference proteome</keyword>
<accession>A0A0W0Z402</accession>
<evidence type="ECO:0000313" key="2">
    <source>
        <dbReference type="Proteomes" id="UP000054877"/>
    </source>
</evidence>
<dbReference type="EMBL" id="LNYX01000014">
    <property type="protein sequence ID" value="KTD63880.1"/>
    <property type="molecule type" value="Genomic_DNA"/>
</dbReference>
<sequence length="243" mass="28009">MKKTFDKLDKLKLEQLDNPNYLPKIQNFLPQLKSDFEQHVAPGEFDPIKQADNWLEVVRNLANNKHPAINKDSLKKIEKIYDLLGGQDEDAFRLLDMYQSIDTVNSEQVASKTKKIVADYRAHLANKIEEKGFIISSEDNSIVSLNEGEITPKQQKLLNRYEAISALDERIHNKRILDESDKSEAKQALDICLKNKPEWSEKPFLQKLTDVLSVGIKPLYKAFFSKETRLKEELDQVISGPKR</sequence>
<evidence type="ECO:0000313" key="1">
    <source>
        <dbReference type="EMBL" id="KTD63880.1"/>
    </source>
</evidence>
<dbReference type="AlphaFoldDB" id="A0A0W0Z402"/>
<organism evidence="1 2">
    <name type="scientific">Legionella spiritensis</name>
    <dbReference type="NCBI Taxonomy" id="452"/>
    <lineage>
        <taxon>Bacteria</taxon>
        <taxon>Pseudomonadati</taxon>
        <taxon>Pseudomonadota</taxon>
        <taxon>Gammaproteobacteria</taxon>
        <taxon>Legionellales</taxon>
        <taxon>Legionellaceae</taxon>
        <taxon>Legionella</taxon>
    </lineage>
</organism>
<name>A0A0W0Z402_LEGSP</name>
<gene>
    <name evidence="1" type="ORF">Lspi_1399</name>
</gene>